<protein>
    <submittedName>
        <fullName evidence="1">Uncharacterized protein</fullName>
    </submittedName>
</protein>
<comment type="caution">
    <text evidence="1">The sequence shown here is derived from an EMBL/GenBank/DDBJ whole genome shotgun (WGS) entry which is preliminary data.</text>
</comment>
<evidence type="ECO:0000313" key="1">
    <source>
        <dbReference type="EMBL" id="KAF8560539.1"/>
    </source>
</evidence>
<dbReference type="AlphaFoldDB" id="A0A8T0CY07"/>
<gene>
    <name evidence="1" type="ORF">P879_07948</name>
</gene>
<dbReference type="EMBL" id="JTDF01022417">
    <property type="protein sequence ID" value="KAF8560539.1"/>
    <property type="molecule type" value="Genomic_DNA"/>
</dbReference>
<evidence type="ECO:0000313" key="2">
    <source>
        <dbReference type="Proteomes" id="UP000699462"/>
    </source>
</evidence>
<proteinExistence type="predicted"/>
<name>A0A8T0CY07_9TREM</name>
<dbReference type="Proteomes" id="UP000699462">
    <property type="component" value="Unassembled WGS sequence"/>
</dbReference>
<sequence>MSSAFPEISIRMRVSEMLPTYLGLIADQWYLITFTLPLCIRGISFCC</sequence>
<accession>A0A8T0CY07</accession>
<organism evidence="1 2">
    <name type="scientific">Paragonimus westermani</name>
    <dbReference type="NCBI Taxonomy" id="34504"/>
    <lineage>
        <taxon>Eukaryota</taxon>
        <taxon>Metazoa</taxon>
        <taxon>Spiralia</taxon>
        <taxon>Lophotrochozoa</taxon>
        <taxon>Platyhelminthes</taxon>
        <taxon>Trematoda</taxon>
        <taxon>Digenea</taxon>
        <taxon>Plagiorchiida</taxon>
        <taxon>Troglotremata</taxon>
        <taxon>Troglotrematidae</taxon>
        <taxon>Paragonimus</taxon>
    </lineage>
</organism>
<reference evidence="1 2" key="1">
    <citation type="submission" date="2019-07" db="EMBL/GenBank/DDBJ databases">
        <title>Annotation for the trematode Paragonimus westermani.</title>
        <authorList>
            <person name="Choi Y.-J."/>
        </authorList>
    </citation>
    <scope>NUCLEOTIDE SEQUENCE [LARGE SCALE GENOMIC DNA]</scope>
    <source>
        <strain evidence="1">180907_Pwestermani</strain>
    </source>
</reference>
<keyword evidence="2" id="KW-1185">Reference proteome</keyword>